<protein>
    <submittedName>
        <fullName evidence="1 2">Uncharacterized protein</fullName>
    </submittedName>
</protein>
<dbReference type="AlphaFoldDB" id="G7JST3"/>
<dbReference type="EMBL" id="CM001220">
    <property type="protein sequence ID" value="AES89640.1"/>
    <property type="molecule type" value="Genomic_DNA"/>
</dbReference>
<dbReference type="HOGENOM" id="CLU_2486786_0_0_1"/>
<keyword evidence="3" id="KW-1185">Reference proteome</keyword>
<evidence type="ECO:0000313" key="1">
    <source>
        <dbReference type="EMBL" id="AES89640.1"/>
    </source>
</evidence>
<proteinExistence type="predicted"/>
<gene>
    <name evidence="1" type="ordered locus">MTR_4g078090</name>
</gene>
<evidence type="ECO:0000313" key="2">
    <source>
        <dbReference type="EnsemblPlants" id="AES89640"/>
    </source>
</evidence>
<name>G7JST3_MEDTR</name>
<accession>G7JST3</accession>
<evidence type="ECO:0000313" key="3">
    <source>
        <dbReference type="Proteomes" id="UP000002051"/>
    </source>
</evidence>
<organism evidence="1 3">
    <name type="scientific">Medicago truncatula</name>
    <name type="common">Barrel medic</name>
    <name type="synonym">Medicago tribuloides</name>
    <dbReference type="NCBI Taxonomy" id="3880"/>
    <lineage>
        <taxon>Eukaryota</taxon>
        <taxon>Viridiplantae</taxon>
        <taxon>Streptophyta</taxon>
        <taxon>Embryophyta</taxon>
        <taxon>Tracheophyta</taxon>
        <taxon>Spermatophyta</taxon>
        <taxon>Magnoliopsida</taxon>
        <taxon>eudicotyledons</taxon>
        <taxon>Gunneridae</taxon>
        <taxon>Pentapetalae</taxon>
        <taxon>rosids</taxon>
        <taxon>fabids</taxon>
        <taxon>Fabales</taxon>
        <taxon>Fabaceae</taxon>
        <taxon>Papilionoideae</taxon>
        <taxon>50 kb inversion clade</taxon>
        <taxon>NPAAA clade</taxon>
        <taxon>Hologalegina</taxon>
        <taxon>IRL clade</taxon>
        <taxon>Trifolieae</taxon>
        <taxon>Medicago</taxon>
    </lineage>
</organism>
<reference evidence="1 3" key="1">
    <citation type="journal article" date="2011" name="Nature">
        <title>The Medicago genome provides insight into the evolution of rhizobial symbioses.</title>
        <authorList>
            <person name="Young N.D."/>
            <person name="Debelle F."/>
            <person name="Oldroyd G.E."/>
            <person name="Geurts R."/>
            <person name="Cannon S.B."/>
            <person name="Udvardi M.K."/>
            <person name="Benedito V.A."/>
            <person name="Mayer K.F."/>
            <person name="Gouzy J."/>
            <person name="Schoof H."/>
            <person name="Van de Peer Y."/>
            <person name="Proost S."/>
            <person name="Cook D.R."/>
            <person name="Meyers B.C."/>
            <person name="Spannagl M."/>
            <person name="Cheung F."/>
            <person name="De Mita S."/>
            <person name="Krishnakumar V."/>
            <person name="Gundlach H."/>
            <person name="Zhou S."/>
            <person name="Mudge J."/>
            <person name="Bharti A.K."/>
            <person name="Murray J.D."/>
            <person name="Naoumkina M.A."/>
            <person name="Rosen B."/>
            <person name="Silverstein K.A."/>
            <person name="Tang H."/>
            <person name="Rombauts S."/>
            <person name="Zhao P.X."/>
            <person name="Zhou P."/>
            <person name="Barbe V."/>
            <person name="Bardou P."/>
            <person name="Bechner M."/>
            <person name="Bellec A."/>
            <person name="Berger A."/>
            <person name="Berges H."/>
            <person name="Bidwell S."/>
            <person name="Bisseling T."/>
            <person name="Choisne N."/>
            <person name="Couloux A."/>
            <person name="Denny R."/>
            <person name="Deshpande S."/>
            <person name="Dai X."/>
            <person name="Doyle J.J."/>
            <person name="Dudez A.M."/>
            <person name="Farmer A.D."/>
            <person name="Fouteau S."/>
            <person name="Franken C."/>
            <person name="Gibelin C."/>
            <person name="Gish J."/>
            <person name="Goldstein S."/>
            <person name="Gonzalez A.J."/>
            <person name="Green P.J."/>
            <person name="Hallab A."/>
            <person name="Hartog M."/>
            <person name="Hua A."/>
            <person name="Humphray S.J."/>
            <person name="Jeong D.H."/>
            <person name="Jing Y."/>
            <person name="Jocker A."/>
            <person name="Kenton S.M."/>
            <person name="Kim D.J."/>
            <person name="Klee K."/>
            <person name="Lai H."/>
            <person name="Lang C."/>
            <person name="Lin S."/>
            <person name="Macmil S.L."/>
            <person name="Magdelenat G."/>
            <person name="Matthews L."/>
            <person name="McCorrison J."/>
            <person name="Monaghan E.L."/>
            <person name="Mun J.H."/>
            <person name="Najar F.Z."/>
            <person name="Nicholson C."/>
            <person name="Noirot C."/>
            <person name="O'Bleness M."/>
            <person name="Paule C.R."/>
            <person name="Poulain J."/>
            <person name="Prion F."/>
            <person name="Qin B."/>
            <person name="Qu C."/>
            <person name="Retzel E.F."/>
            <person name="Riddle C."/>
            <person name="Sallet E."/>
            <person name="Samain S."/>
            <person name="Samson N."/>
            <person name="Sanders I."/>
            <person name="Saurat O."/>
            <person name="Scarpelli C."/>
            <person name="Schiex T."/>
            <person name="Segurens B."/>
            <person name="Severin A.J."/>
            <person name="Sherrier D.J."/>
            <person name="Shi R."/>
            <person name="Sims S."/>
            <person name="Singer S.R."/>
            <person name="Sinharoy S."/>
            <person name="Sterck L."/>
            <person name="Viollet A."/>
            <person name="Wang B.B."/>
            <person name="Wang K."/>
            <person name="Wang M."/>
            <person name="Wang X."/>
            <person name="Warfsmann J."/>
            <person name="Weissenbach J."/>
            <person name="White D.D."/>
            <person name="White J.D."/>
            <person name="Wiley G.B."/>
            <person name="Wincker P."/>
            <person name="Xing Y."/>
            <person name="Yang L."/>
            <person name="Yao Z."/>
            <person name="Ying F."/>
            <person name="Zhai J."/>
            <person name="Zhou L."/>
            <person name="Zuber A."/>
            <person name="Denarie J."/>
            <person name="Dixon R.A."/>
            <person name="May G.D."/>
            <person name="Schwartz D.C."/>
            <person name="Rogers J."/>
            <person name="Quetier F."/>
            <person name="Town C.D."/>
            <person name="Roe B.A."/>
        </authorList>
    </citation>
    <scope>NUCLEOTIDE SEQUENCE [LARGE SCALE GENOMIC DNA]</scope>
    <source>
        <strain evidence="1">A17</strain>
        <strain evidence="2 3">cv. Jemalong A17</strain>
    </source>
</reference>
<dbReference type="Proteomes" id="UP000002051">
    <property type="component" value="Chromosome 4"/>
</dbReference>
<reference evidence="2" key="3">
    <citation type="submission" date="2015-04" db="UniProtKB">
        <authorList>
            <consortium name="EnsemblPlants"/>
        </authorList>
    </citation>
    <scope>IDENTIFICATION</scope>
    <source>
        <strain evidence="2">cv. Jemalong A17</strain>
    </source>
</reference>
<reference evidence="1 3" key="2">
    <citation type="journal article" date="2014" name="BMC Genomics">
        <title>An improved genome release (version Mt4.0) for the model legume Medicago truncatula.</title>
        <authorList>
            <person name="Tang H."/>
            <person name="Krishnakumar V."/>
            <person name="Bidwell S."/>
            <person name="Rosen B."/>
            <person name="Chan A."/>
            <person name="Zhou S."/>
            <person name="Gentzbittel L."/>
            <person name="Childs K.L."/>
            <person name="Yandell M."/>
            <person name="Gundlach H."/>
            <person name="Mayer K.F."/>
            <person name="Schwartz D.C."/>
            <person name="Town C.D."/>
        </authorList>
    </citation>
    <scope>GENOME REANNOTATION</scope>
    <source>
        <strain evidence="2 3">cv. Jemalong A17</strain>
    </source>
</reference>
<dbReference type="EnsemblPlants" id="AES89640">
    <property type="protein sequence ID" value="AES89640"/>
    <property type="gene ID" value="MTR_4g078090"/>
</dbReference>
<sequence>MLIVSRTNVQEDMNEIDVTILSLHHLINCFNWKLENGIKIEDINMEDKFGIALAKAQPARVISKKNIQLGVFEIWLDLSHDTSIYLL</sequence>
<dbReference type="PaxDb" id="3880-AES89640"/>